<organism evidence="2 3">
    <name type="scientific">Salmonella enterica subsp. arizonae</name>
    <dbReference type="NCBI Taxonomy" id="59203"/>
    <lineage>
        <taxon>Bacteria</taxon>
        <taxon>Pseudomonadati</taxon>
        <taxon>Pseudomonadota</taxon>
        <taxon>Gammaproteobacteria</taxon>
        <taxon>Enterobacterales</taxon>
        <taxon>Enterobacteriaceae</taxon>
        <taxon>Salmonella</taxon>
    </lineage>
</organism>
<dbReference type="AlphaFoldDB" id="A0A2X4WD45"/>
<feature type="region of interest" description="Disordered" evidence="1">
    <location>
        <begin position="118"/>
        <end position="144"/>
    </location>
</feature>
<evidence type="ECO:0000313" key="2">
    <source>
        <dbReference type="EMBL" id="SQI21604.1"/>
    </source>
</evidence>
<reference evidence="2 3" key="1">
    <citation type="submission" date="2018-06" db="EMBL/GenBank/DDBJ databases">
        <authorList>
            <consortium name="Pathogen Informatics"/>
            <person name="Doyle S."/>
        </authorList>
    </citation>
    <scope>NUCLEOTIDE SEQUENCE [LARGE SCALE GENOMIC DNA]</scope>
    <source>
        <strain evidence="2 3">NCTC7307</strain>
    </source>
</reference>
<protein>
    <submittedName>
        <fullName evidence="2">Uncharacterized protein</fullName>
    </submittedName>
</protein>
<dbReference type="Proteomes" id="UP000248731">
    <property type="component" value="Chromosome 1"/>
</dbReference>
<name>A0A2X4WD45_SALER</name>
<feature type="compositionally biased region" description="Polar residues" evidence="1">
    <location>
        <begin position="123"/>
        <end position="133"/>
    </location>
</feature>
<dbReference type="EMBL" id="LS483466">
    <property type="protein sequence ID" value="SQI21604.1"/>
    <property type="molecule type" value="Genomic_DNA"/>
</dbReference>
<proteinExistence type="predicted"/>
<accession>A0A2X4WD45</accession>
<keyword evidence="3" id="KW-1185">Reference proteome</keyword>
<gene>
    <name evidence="2" type="ORF">NCTC7307_01198</name>
</gene>
<sequence length="191" mass="21873">MEIIGNNTCVTSLRPKYKAVQCRGEQHKYWLELQFIDENNTPVSGLNVRLEYHPLASAKDVEMWRKSGYDYNPTPPPNPPAGVTDSQGVVRFDDLYWIAVDVNTDGQPLADEMEKRPLGLRRNPNSQPVSNNMFRPETRDPKWRSDVQEKAEVAGYIHHYVTIGELCDQLPEIEGWAEPEPPKFHFPPGRS</sequence>
<evidence type="ECO:0000313" key="3">
    <source>
        <dbReference type="Proteomes" id="UP000248731"/>
    </source>
</evidence>
<evidence type="ECO:0000256" key="1">
    <source>
        <dbReference type="SAM" id="MobiDB-lite"/>
    </source>
</evidence>